<dbReference type="GO" id="GO:0003677">
    <property type="term" value="F:DNA binding"/>
    <property type="evidence" value="ECO:0007669"/>
    <property type="project" value="InterPro"/>
</dbReference>
<evidence type="ECO:0000259" key="9">
    <source>
        <dbReference type="Pfam" id="PF01261"/>
    </source>
</evidence>
<evidence type="ECO:0000313" key="11">
    <source>
        <dbReference type="Proteomes" id="UP000250369"/>
    </source>
</evidence>
<feature type="binding site" evidence="8">
    <location>
        <position position="111"/>
    </location>
    <ligand>
        <name>Zn(2+)</name>
        <dbReference type="ChEBI" id="CHEBI:29105"/>
        <label>1</label>
    </ligand>
</feature>
<dbReference type="SMART" id="SM00518">
    <property type="entry name" value="AP2Ec"/>
    <property type="match status" value="1"/>
</dbReference>
<dbReference type="InterPro" id="IPR036237">
    <property type="entry name" value="Xyl_isomerase-like_sf"/>
</dbReference>
<evidence type="ECO:0000256" key="8">
    <source>
        <dbReference type="HAMAP-Rule" id="MF_00152"/>
    </source>
</evidence>
<dbReference type="InterPro" id="IPR001719">
    <property type="entry name" value="AP_endonuc_2"/>
</dbReference>
<gene>
    <name evidence="8" type="primary">nfo</name>
    <name evidence="10" type="ORF">DQG23_40365</name>
</gene>
<comment type="catalytic activity">
    <reaction evidence="8">
        <text>Endonucleolytic cleavage to 5'-phosphooligonucleotide end-products.</text>
        <dbReference type="EC" id="3.1.21.2"/>
    </reaction>
</comment>
<organism evidence="10 11">
    <name type="scientific">Paenibacillus contaminans</name>
    <dbReference type="NCBI Taxonomy" id="450362"/>
    <lineage>
        <taxon>Bacteria</taxon>
        <taxon>Bacillati</taxon>
        <taxon>Bacillota</taxon>
        <taxon>Bacilli</taxon>
        <taxon>Bacillales</taxon>
        <taxon>Paenibacillaceae</taxon>
        <taxon>Paenibacillus</taxon>
    </lineage>
</organism>
<dbReference type="EC" id="3.1.21.2" evidence="8"/>
<dbReference type="GO" id="GO:0008833">
    <property type="term" value="F:deoxyribonuclease IV (phage-T4-induced) activity"/>
    <property type="evidence" value="ECO:0007669"/>
    <property type="project" value="UniProtKB-UniRule"/>
</dbReference>
<keyword evidence="8" id="KW-0255">Endonuclease</keyword>
<evidence type="ECO:0000256" key="2">
    <source>
        <dbReference type="ARBA" id="ARBA00022722"/>
    </source>
</evidence>
<dbReference type="HAMAP" id="MF_00152">
    <property type="entry name" value="Nfo"/>
    <property type="match status" value="1"/>
</dbReference>
<comment type="similarity">
    <text evidence="1 8">Belongs to the AP endonuclease 2 family.</text>
</comment>
<dbReference type="FunFam" id="3.20.20.150:FF:000001">
    <property type="entry name" value="Probable endonuclease 4"/>
    <property type="match status" value="1"/>
</dbReference>
<feature type="binding site" evidence="8">
    <location>
        <position position="180"/>
    </location>
    <ligand>
        <name>Zn(2+)</name>
        <dbReference type="ChEBI" id="CHEBI:29105"/>
        <label>2</label>
    </ligand>
</feature>
<evidence type="ECO:0000256" key="7">
    <source>
        <dbReference type="ARBA" id="ARBA00023204"/>
    </source>
</evidence>
<keyword evidence="5 8" id="KW-0378">Hydrolase</keyword>
<dbReference type="GO" id="GO:0003906">
    <property type="term" value="F:DNA-(apurinic or apyrimidinic site) endonuclease activity"/>
    <property type="evidence" value="ECO:0007669"/>
    <property type="project" value="TreeGrafter"/>
</dbReference>
<dbReference type="AlphaFoldDB" id="A0A329LLR9"/>
<feature type="domain" description="Xylose isomerase-like TIM barrel" evidence="9">
    <location>
        <begin position="23"/>
        <end position="283"/>
    </location>
</feature>
<dbReference type="NCBIfam" id="TIGR00587">
    <property type="entry name" value="nfo"/>
    <property type="match status" value="1"/>
</dbReference>
<proteinExistence type="inferred from homology"/>
<feature type="binding site" evidence="8">
    <location>
        <position position="146"/>
    </location>
    <ligand>
        <name>Zn(2+)</name>
        <dbReference type="ChEBI" id="CHEBI:29105"/>
        <label>1</label>
    </ligand>
</feature>
<dbReference type="InterPro" id="IPR013022">
    <property type="entry name" value="Xyl_isomerase-like_TIM-brl"/>
</dbReference>
<dbReference type="Pfam" id="PF01261">
    <property type="entry name" value="AP_endonuc_2"/>
    <property type="match status" value="1"/>
</dbReference>
<keyword evidence="4 8" id="KW-0227">DNA damage</keyword>
<dbReference type="SUPFAM" id="SSF51658">
    <property type="entry name" value="Xylose isomerase-like"/>
    <property type="match status" value="1"/>
</dbReference>
<feature type="binding site" evidence="8">
    <location>
        <position position="230"/>
    </location>
    <ligand>
        <name>Zn(2+)</name>
        <dbReference type="ChEBI" id="CHEBI:29105"/>
        <label>3</label>
    </ligand>
</feature>
<comment type="function">
    <text evidence="8">Endonuclease IV plays a role in DNA repair. It cleaves phosphodiester bonds at apurinic or apyrimidinic (AP) sites, generating a 3'-hydroxyl group and a 5'-terminal sugar phosphate.</text>
</comment>
<evidence type="ECO:0000256" key="3">
    <source>
        <dbReference type="ARBA" id="ARBA00022723"/>
    </source>
</evidence>
<dbReference type="PANTHER" id="PTHR21445:SF0">
    <property type="entry name" value="APURINIC-APYRIMIDINIC ENDONUCLEASE"/>
    <property type="match status" value="1"/>
</dbReference>
<keyword evidence="2 8" id="KW-0540">Nuclease</keyword>
<dbReference type="InterPro" id="IPR018246">
    <property type="entry name" value="AP_endonuc_F2_Zn_BS"/>
</dbReference>
<dbReference type="Proteomes" id="UP000250369">
    <property type="component" value="Unassembled WGS sequence"/>
</dbReference>
<feature type="binding site" evidence="8">
    <location>
        <position position="70"/>
    </location>
    <ligand>
        <name>Zn(2+)</name>
        <dbReference type="ChEBI" id="CHEBI:29105"/>
        <label>1</label>
    </ligand>
</feature>
<evidence type="ECO:0000313" key="10">
    <source>
        <dbReference type="EMBL" id="RAV08901.1"/>
    </source>
</evidence>
<evidence type="ECO:0000256" key="6">
    <source>
        <dbReference type="ARBA" id="ARBA00022833"/>
    </source>
</evidence>
<evidence type="ECO:0000256" key="5">
    <source>
        <dbReference type="ARBA" id="ARBA00022801"/>
    </source>
</evidence>
<keyword evidence="3 8" id="KW-0479">Metal-binding</keyword>
<dbReference type="GO" id="GO:0008270">
    <property type="term" value="F:zinc ion binding"/>
    <property type="evidence" value="ECO:0007669"/>
    <property type="project" value="UniProtKB-UniRule"/>
</dbReference>
<feature type="binding site" evidence="8">
    <location>
        <position position="260"/>
    </location>
    <ligand>
        <name>Zn(2+)</name>
        <dbReference type="ChEBI" id="CHEBI:29105"/>
        <label>2</label>
    </ligand>
</feature>
<dbReference type="GO" id="GO:0006284">
    <property type="term" value="P:base-excision repair"/>
    <property type="evidence" value="ECO:0007669"/>
    <property type="project" value="TreeGrafter"/>
</dbReference>
<feature type="binding site" evidence="8">
    <location>
        <position position="228"/>
    </location>
    <ligand>
        <name>Zn(2+)</name>
        <dbReference type="ChEBI" id="CHEBI:29105"/>
        <label>3</label>
    </ligand>
</feature>
<comment type="cofactor">
    <cofactor evidence="8">
        <name>Zn(2+)</name>
        <dbReference type="ChEBI" id="CHEBI:29105"/>
    </cofactor>
    <text evidence="8">Binds 3 Zn(2+) ions.</text>
</comment>
<protein>
    <recommendedName>
        <fullName evidence="8">Probable endonuclease 4</fullName>
        <ecNumber evidence="8">3.1.21.2</ecNumber>
    </recommendedName>
    <alternativeName>
        <fullName evidence="8">Endodeoxyribonuclease IV</fullName>
    </alternativeName>
    <alternativeName>
        <fullName evidence="8">Endonuclease IV</fullName>
    </alternativeName>
</protein>
<reference evidence="10 11" key="1">
    <citation type="journal article" date="2009" name="Int. J. Syst. Evol. Microbiol.">
        <title>Paenibacillus contaminans sp. nov., isolated from a contaminated laboratory plate.</title>
        <authorList>
            <person name="Chou J.H."/>
            <person name="Lee J.H."/>
            <person name="Lin M.C."/>
            <person name="Chang P.S."/>
            <person name="Arun A.B."/>
            <person name="Young C.C."/>
            <person name="Chen W.M."/>
        </authorList>
    </citation>
    <scope>NUCLEOTIDE SEQUENCE [LARGE SCALE GENOMIC DNA]</scope>
    <source>
        <strain evidence="10 11">CKOBP-6</strain>
    </source>
</reference>
<accession>A0A329LLR9</accession>
<dbReference type="NCBIfam" id="NF002196">
    <property type="entry name" value="PRK01060.1-1"/>
    <property type="match status" value="1"/>
</dbReference>
<dbReference type="RefSeq" id="WP_113036710.1">
    <property type="nucleotide sequence ID" value="NZ_QMFB01000054.1"/>
</dbReference>
<evidence type="ECO:0000256" key="1">
    <source>
        <dbReference type="ARBA" id="ARBA00005340"/>
    </source>
</evidence>
<dbReference type="Gene3D" id="3.20.20.150">
    <property type="entry name" value="Divalent-metal-dependent TIM barrel enzymes"/>
    <property type="match status" value="1"/>
</dbReference>
<keyword evidence="6 8" id="KW-0862">Zinc</keyword>
<dbReference type="PROSITE" id="PS00731">
    <property type="entry name" value="AP_NUCLEASE_F2_3"/>
    <property type="match status" value="1"/>
</dbReference>
<sequence>MSLLIGSHVSMGGKEMLLHASKEAASYNASTFLIYTGAPQNSKRKPIDQYHIEEGHAHMKRHGISNIVVHAPFLINLANTKKKEVFDFGVTFLQEELKRTEKLQSEQLVLHPGSHVGAGSEKGIEQIIHGLNEAFTEDSHVQVSLETMAGKGTECGRSFEEIAKIISGVHHNERLSVCLDTCHIHDAGYDIVNDFDGVLEEFDRVIGIDRLKVLHINDSKHERGARKDRHENIGHGHIGLKALDYIVHHPQLVLLPKILETPSIGKVKYKDAPYKHEIALLRREITEPIAKNT</sequence>
<keyword evidence="11" id="KW-1185">Reference proteome</keyword>
<dbReference type="OrthoDB" id="9805666at2"/>
<feature type="binding site" evidence="8">
    <location>
        <position position="146"/>
    </location>
    <ligand>
        <name>Zn(2+)</name>
        <dbReference type="ChEBI" id="CHEBI:29105"/>
        <label>2</label>
    </ligand>
</feature>
<dbReference type="CDD" id="cd00019">
    <property type="entry name" value="AP2Ec"/>
    <property type="match status" value="1"/>
</dbReference>
<dbReference type="PROSITE" id="PS00730">
    <property type="entry name" value="AP_NUCLEASE_F2_2"/>
    <property type="match status" value="1"/>
</dbReference>
<dbReference type="EMBL" id="QMFB01000054">
    <property type="protein sequence ID" value="RAV08901.1"/>
    <property type="molecule type" value="Genomic_DNA"/>
</dbReference>
<dbReference type="PANTHER" id="PTHR21445">
    <property type="entry name" value="ENDONUCLEASE IV ENDODEOXYRIBONUCLEASE IV"/>
    <property type="match status" value="1"/>
</dbReference>
<evidence type="ECO:0000256" key="4">
    <source>
        <dbReference type="ARBA" id="ARBA00022763"/>
    </source>
</evidence>
<name>A0A329LLR9_9BACL</name>
<comment type="caution">
    <text evidence="10">The sequence shown here is derived from an EMBL/GenBank/DDBJ whole genome shotgun (WGS) entry which is preliminary data.</text>
</comment>
<keyword evidence="7 8" id="KW-0234">DNA repair</keyword>
<feature type="binding site" evidence="8">
    <location>
        <position position="183"/>
    </location>
    <ligand>
        <name>Zn(2+)</name>
        <dbReference type="ChEBI" id="CHEBI:29105"/>
        <label>3</label>
    </ligand>
</feature>
<dbReference type="PROSITE" id="PS51432">
    <property type="entry name" value="AP_NUCLEASE_F2_4"/>
    <property type="match status" value="1"/>
</dbReference>
<dbReference type="GO" id="GO:0008081">
    <property type="term" value="F:phosphoric diester hydrolase activity"/>
    <property type="evidence" value="ECO:0007669"/>
    <property type="project" value="TreeGrafter"/>
</dbReference>
<feature type="binding site" evidence="8">
    <location>
        <position position="215"/>
    </location>
    <ligand>
        <name>Zn(2+)</name>
        <dbReference type="ChEBI" id="CHEBI:29105"/>
        <label>2</label>
    </ligand>
</feature>